<name>A0A9P5VKP3_9FUNG</name>
<evidence type="ECO:0000313" key="2">
    <source>
        <dbReference type="EMBL" id="KAF9330049.1"/>
    </source>
</evidence>
<dbReference type="Proteomes" id="UP000696485">
    <property type="component" value="Unassembled WGS sequence"/>
</dbReference>
<gene>
    <name evidence="2" type="ORF">BG006_006956</name>
</gene>
<keyword evidence="1" id="KW-1133">Transmembrane helix</keyword>
<feature type="transmembrane region" description="Helical" evidence="1">
    <location>
        <begin position="157"/>
        <end position="177"/>
    </location>
</feature>
<proteinExistence type="predicted"/>
<organism evidence="2 3">
    <name type="scientific">Podila minutissima</name>
    <dbReference type="NCBI Taxonomy" id="64525"/>
    <lineage>
        <taxon>Eukaryota</taxon>
        <taxon>Fungi</taxon>
        <taxon>Fungi incertae sedis</taxon>
        <taxon>Mucoromycota</taxon>
        <taxon>Mortierellomycotina</taxon>
        <taxon>Mortierellomycetes</taxon>
        <taxon>Mortierellales</taxon>
        <taxon>Mortierellaceae</taxon>
        <taxon>Podila</taxon>
    </lineage>
</organism>
<reference evidence="2" key="1">
    <citation type="journal article" date="2020" name="Fungal Divers.">
        <title>Resolving the Mortierellaceae phylogeny through synthesis of multi-gene phylogenetics and phylogenomics.</title>
        <authorList>
            <person name="Vandepol N."/>
            <person name="Liber J."/>
            <person name="Desiro A."/>
            <person name="Na H."/>
            <person name="Kennedy M."/>
            <person name="Barry K."/>
            <person name="Grigoriev I.V."/>
            <person name="Miller A.N."/>
            <person name="O'Donnell K."/>
            <person name="Stajich J.E."/>
            <person name="Bonito G."/>
        </authorList>
    </citation>
    <scope>NUCLEOTIDE SEQUENCE</scope>
    <source>
        <strain evidence="2">NVP1</strain>
    </source>
</reference>
<keyword evidence="1" id="KW-0812">Transmembrane</keyword>
<accession>A0A9P5VKP3</accession>
<dbReference type="EMBL" id="JAAAUY010000426">
    <property type="protein sequence ID" value="KAF9330049.1"/>
    <property type="molecule type" value="Genomic_DNA"/>
</dbReference>
<evidence type="ECO:0000313" key="3">
    <source>
        <dbReference type="Proteomes" id="UP000696485"/>
    </source>
</evidence>
<protein>
    <submittedName>
        <fullName evidence="2">Uncharacterized protein</fullName>
    </submittedName>
</protein>
<keyword evidence="1" id="KW-0472">Membrane</keyword>
<evidence type="ECO:0000256" key="1">
    <source>
        <dbReference type="SAM" id="Phobius"/>
    </source>
</evidence>
<dbReference type="AlphaFoldDB" id="A0A9P5VKP3"/>
<comment type="caution">
    <text evidence="2">The sequence shown here is derived from an EMBL/GenBank/DDBJ whole genome shotgun (WGS) entry which is preliminary data.</text>
</comment>
<sequence length="210" mass="22781">MAANTTTSAGAPWTQYFCSASKPCVDETFSCHNGKYCIPQMKEGENCLDEKDTVAPFVARIDNVYHLYCDMPETIKPQSTLCPLGCEKWEDCHSNLCFLKKCTQDQLDCKKGNEASCMGVMSQDIMCYNDKIHGSKTDLKSQAVEEKGLSSAQVGGIAGGVSAAVILLAAVGAFFLVRRRRAAKAAKAQTSLPTYSAHDEKNAMQQVISA</sequence>
<keyword evidence="3" id="KW-1185">Reference proteome</keyword>